<feature type="signal peptide" evidence="2">
    <location>
        <begin position="1"/>
        <end position="20"/>
    </location>
</feature>
<keyword evidence="2" id="KW-0732">Signal</keyword>
<dbReference type="AlphaFoldDB" id="A0A8K0DA25"/>
<comment type="caution">
    <text evidence="4">The sequence shown here is derived from an EMBL/GenBank/DDBJ whole genome shotgun (WGS) entry which is preliminary data.</text>
</comment>
<dbReference type="OrthoDB" id="6760350at2759"/>
<dbReference type="EMBL" id="VTPC01001324">
    <property type="protein sequence ID" value="KAF2902360.1"/>
    <property type="molecule type" value="Genomic_DNA"/>
</dbReference>
<dbReference type="PANTHER" id="PTHR11409:SF39">
    <property type="entry name" value="ADENOSINE DEAMINASE 2"/>
    <property type="match status" value="1"/>
</dbReference>
<dbReference type="GO" id="GO:0046103">
    <property type="term" value="P:inosine biosynthetic process"/>
    <property type="evidence" value="ECO:0007669"/>
    <property type="project" value="TreeGrafter"/>
</dbReference>
<dbReference type="InterPro" id="IPR006331">
    <property type="entry name" value="ADGF"/>
</dbReference>
<dbReference type="GO" id="GO:0004000">
    <property type="term" value="F:adenosine deaminase activity"/>
    <property type="evidence" value="ECO:0007669"/>
    <property type="project" value="InterPro"/>
</dbReference>
<dbReference type="GO" id="GO:0005615">
    <property type="term" value="C:extracellular space"/>
    <property type="evidence" value="ECO:0007669"/>
    <property type="project" value="InterPro"/>
</dbReference>
<dbReference type="GO" id="GO:0006154">
    <property type="term" value="P:adenosine catabolic process"/>
    <property type="evidence" value="ECO:0007669"/>
    <property type="project" value="InterPro"/>
</dbReference>
<feature type="domain" description="Adenosine/AMP deaminase N-terminal" evidence="3">
    <location>
        <begin position="63"/>
        <end position="148"/>
    </location>
</feature>
<dbReference type="InterPro" id="IPR032466">
    <property type="entry name" value="Metal_Hydrolase"/>
</dbReference>
<evidence type="ECO:0000259" key="3">
    <source>
        <dbReference type="Pfam" id="PF08451"/>
    </source>
</evidence>
<dbReference type="EC" id="3.5.4.4" evidence="1"/>
<sequence length="549" mass="63606">MLSFACVVLLLLVVINVLQANTNTSSSNNERKAYPSTILTASVKKNEKRKLALEFQTELERRSKLSRDVRTVEEFWQERNKIANLEVKQLLGNSLLLDESEVEANKIILSKKYEEYNKALDPNEIFPPSRPFMEVKEMIEQSDIFKIIKKLPKGASIYCTVLTIVGFEFYYQLTFEDNLYFLFDDKLYFKYSRSKPSPKWKLLSHIRETDDNPQFIEDLNNEIKASLGIVSIKTWPTDPVLSQDKLSDFVRLRLSLMKYKPNFIRCIRNALENLYEDNVMYAEINLEFPELYDLDGNTYDPVSVLRLCKTILDDFKKTHKDFLGVRFYYVSETYTVKDVGEYRKVANDLWKANPNLIAGVGIIADKEALSDYVEELLKFPKEINIFIYTGFTNNWGIDLDYNILNALVLSVDSIEEAFAMNKHPFIVEELRKNNIPIKISPIQSQILNYVKDLRSHPASILIATNYPVVIGSIGSTIANATGLSENWYEAYMAITPRFCDIRCLKQFAINSWLYCTLPVEEKKKAISAWEDKWDAFIEDVIIDWATKKS</sequence>
<name>A0A8K0DA25_IGNLU</name>
<dbReference type="Pfam" id="PF08451">
    <property type="entry name" value="A_deaminase_N"/>
    <property type="match status" value="1"/>
</dbReference>
<accession>A0A8K0DA25</accession>
<reference evidence="4" key="1">
    <citation type="submission" date="2019-08" db="EMBL/GenBank/DDBJ databases">
        <title>The genome of the North American firefly Photinus pyralis.</title>
        <authorList>
            <consortium name="Photinus pyralis genome working group"/>
            <person name="Fallon T.R."/>
            <person name="Sander Lower S.E."/>
            <person name="Weng J.-K."/>
        </authorList>
    </citation>
    <scope>NUCLEOTIDE SEQUENCE</scope>
    <source>
        <strain evidence="4">TRF0915ILg1</strain>
        <tissue evidence="4">Whole body</tissue>
    </source>
</reference>
<dbReference type="PANTHER" id="PTHR11409">
    <property type="entry name" value="ADENOSINE DEAMINASE"/>
    <property type="match status" value="1"/>
</dbReference>
<evidence type="ECO:0000313" key="5">
    <source>
        <dbReference type="Proteomes" id="UP000801492"/>
    </source>
</evidence>
<feature type="chain" id="PRO_5035438366" description="adenosine deaminase" evidence="2">
    <location>
        <begin position="21"/>
        <end position="549"/>
    </location>
</feature>
<dbReference type="Proteomes" id="UP000801492">
    <property type="component" value="Unassembled WGS sequence"/>
</dbReference>
<keyword evidence="5" id="KW-1185">Reference proteome</keyword>
<evidence type="ECO:0000256" key="1">
    <source>
        <dbReference type="ARBA" id="ARBA00012784"/>
    </source>
</evidence>
<dbReference type="SUPFAM" id="SSF51556">
    <property type="entry name" value="Metallo-dependent hydrolases"/>
    <property type="match status" value="1"/>
</dbReference>
<dbReference type="InterPro" id="IPR013659">
    <property type="entry name" value="A_deaminase_N"/>
</dbReference>
<dbReference type="Gene3D" id="3.20.20.140">
    <property type="entry name" value="Metal-dependent hydrolases"/>
    <property type="match status" value="1"/>
</dbReference>
<protein>
    <recommendedName>
        <fullName evidence="1">adenosine deaminase</fullName>
        <ecNumber evidence="1">3.5.4.4</ecNumber>
    </recommendedName>
</protein>
<dbReference type="InterPro" id="IPR006330">
    <property type="entry name" value="Ado/ade_deaminase"/>
</dbReference>
<organism evidence="4 5">
    <name type="scientific">Ignelater luminosus</name>
    <name type="common">Cucubano</name>
    <name type="synonym">Pyrophorus luminosus</name>
    <dbReference type="NCBI Taxonomy" id="2038154"/>
    <lineage>
        <taxon>Eukaryota</taxon>
        <taxon>Metazoa</taxon>
        <taxon>Ecdysozoa</taxon>
        <taxon>Arthropoda</taxon>
        <taxon>Hexapoda</taxon>
        <taxon>Insecta</taxon>
        <taxon>Pterygota</taxon>
        <taxon>Neoptera</taxon>
        <taxon>Endopterygota</taxon>
        <taxon>Coleoptera</taxon>
        <taxon>Polyphaga</taxon>
        <taxon>Elateriformia</taxon>
        <taxon>Elateroidea</taxon>
        <taxon>Elateridae</taxon>
        <taxon>Agrypninae</taxon>
        <taxon>Pyrophorini</taxon>
        <taxon>Ignelater</taxon>
    </lineage>
</organism>
<dbReference type="NCBIfam" id="TIGR01431">
    <property type="entry name" value="adm_rel"/>
    <property type="match status" value="1"/>
</dbReference>
<gene>
    <name evidence="4" type="ORF">ILUMI_03827</name>
</gene>
<proteinExistence type="predicted"/>
<evidence type="ECO:0000256" key="2">
    <source>
        <dbReference type="SAM" id="SignalP"/>
    </source>
</evidence>
<evidence type="ECO:0000313" key="4">
    <source>
        <dbReference type="EMBL" id="KAF2902360.1"/>
    </source>
</evidence>